<dbReference type="Proteomes" id="UP000272503">
    <property type="component" value="Unassembled WGS sequence"/>
</dbReference>
<proteinExistence type="predicted"/>
<name>A0A3L7A2Q6_9MICO</name>
<accession>A0A3L7A2Q6</accession>
<evidence type="ECO:0008006" key="4">
    <source>
        <dbReference type="Google" id="ProtNLM"/>
    </source>
</evidence>
<sequence>MSRRVSEYVLWEQFKQAGTDPHGEPIGEYLPPQRLGIYALDEGSSSEPRMPGHDRVIVEPTIYFPMGKEPGHRDRITARGKVYEVEGETRNWPHPNQGPKGAVISVRRVDG</sequence>
<protein>
    <recommendedName>
        <fullName evidence="4">Head-tail adaptor protein</fullName>
    </recommendedName>
</protein>
<feature type="region of interest" description="Disordered" evidence="1">
    <location>
        <begin position="87"/>
        <end position="111"/>
    </location>
</feature>
<comment type="caution">
    <text evidence="2">The sequence shown here is derived from an EMBL/GenBank/DDBJ whole genome shotgun (WGS) entry which is preliminary data.</text>
</comment>
<evidence type="ECO:0000313" key="3">
    <source>
        <dbReference type="Proteomes" id="UP000272503"/>
    </source>
</evidence>
<keyword evidence="3" id="KW-1185">Reference proteome</keyword>
<evidence type="ECO:0000313" key="2">
    <source>
        <dbReference type="EMBL" id="RLP74354.1"/>
    </source>
</evidence>
<evidence type="ECO:0000256" key="1">
    <source>
        <dbReference type="SAM" id="MobiDB-lite"/>
    </source>
</evidence>
<gene>
    <name evidence="2" type="ORF">D9V32_13480</name>
</gene>
<reference evidence="2 3" key="1">
    <citation type="submission" date="2018-10" db="EMBL/GenBank/DDBJ databases">
        <authorList>
            <person name="Li J."/>
        </authorList>
    </citation>
    <scope>NUCLEOTIDE SEQUENCE [LARGE SCALE GENOMIC DNA]</scope>
    <source>
        <strain evidence="2 3">IF 016277</strain>
    </source>
</reference>
<dbReference type="AlphaFoldDB" id="A0A3L7A2Q6"/>
<organism evidence="2 3">
    <name type="scientific">Mycetocola tolaasinivorans</name>
    <dbReference type="NCBI Taxonomy" id="76635"/>
    <lineage>
        <taxon>Bacteria</taxon>
        <taxon>Bacillati</taxon>
        <taxon>Actinomycetota</taxon>
        <taxon>Actinomycetes</taxon>
        <taxon>Micrococcales</taxon>
        <taxon>Microbacteriaceae</taxon>
        <taxon>Mycetocola</taxon>
    </lineage>
</organism>
<dbReference type="EMBL" id="RCUX01000011">
    <property type="protein sequence ID" value="RLP74354.1"/>
    <property type="molecule type" value="Genomic_DNA"/>
</dbReference>